<protein>
    <recommendedName>
        <fullName evidence="1">Aladin seven-bladed propeller domain-containing protein</fullName>
    </recommendedName>
</protein>
<dbReference type="EnsemblMetazoa" id="ENSAATROPT012496">
    <property type="protein sequence ID" value="ENSAATROPP011342"/>
    <property type="gene ID" value="ENSAATROPG010168"/>
</dbReference>
<reference evidence="2" key="1">
    <citation type="submission" date="2024-04" db="UniProtKB">
        <authorList>
            <consortium name="EnsemblMetazoa"/>
        </authorList>
    </citation>
    <scope>IDENTIFICATION</scope>
    <source>
        <strain evidence="2">EBRO</strain>
    </source>
</reference>
<sequence length="479" mass="53223">MELNKNDETFCLDSFPKNATKIVQPVTGHFPEIVFPRERLSSGMENQQGGRLIPVTESLMKRVINTYMERGLLEGLIVARQSGTPLVATVAGKLLSFGYWLRACWTMDPSETTMNLYAKHSQTCNWSQSVIRALAWHPHYFKLAVATVNDTVCIYARDSSVTPILKSDLQKSITCLAWRPNAAGELAVGSQNGVLIWNIDPASQLSRPLVPPTVVRTFGINHRFVSAISWSKNGDLLVTASVSNSCVFVWDVELQQYEVLHHINKPCAMVSFGPSGDQLLVTTVAHLFFIGSIKPRYKPAVWKLKSGSVQSFAWSKREDHLLYVTTDDQELFHIQLGSKSSNIGCSLVDLKRSKTDDGLVVGGYPQSIVWCPLDHVVAVAFKDTPVIAVFITKVEPGKFSIHPYCFIAGIVMSNPCCILFQESYSKKPGEAPQSVLTVGWSSGSITYYLFKEHCAECNVFFCEFSKSLLIPISFCISFL</sequence>
<dbReference type="InterPro" id="IPR001680">
    <property type="entry name" value="WD40_rpt"/>
</dbReference>
<organism evidence="2 3">
    <name type="scientific">Anopheles atroparvus</name>
    <name type="common">European mosquito</name>
    <dbReference type="NCBI Taxonomy" id="41427"/>
    <lineage>
        <taxon>Eukaryota</taxon>
        <taxon>Metazoa</taxon>
        <taxon>Ecdysozoa</taxon>
        <taxon>Arthropoda</taxon>
        <taxon>Hexapoda</taxon>
        <taxon>Insecta</taxon>
        <taxon>Pterygota</taxon>
        <taxon>Neoptera</taxon>
        <taxon>Endopterygota</taxon>
        <taxon>Diptera</taxon>
        <taxon>Nematocera</taxon>
        <taxon>Culicoidea</taxon>
        <taxon>Culicidae</taxon>
        <taxon>Anophelinae</taxon>
        <taxon>Anopheles</taxon>
    </lineage>
</organism>
<name>A0AAG5DJ79_ANOAO</name>
<evidence type="ECO:0000313" key="2">
    <source>
        <dbReference type="EnsemblMetazoa" id="ENSAATROPP011342"/>
    </source>
</evidence>
<dbReference type="Gene3D" id="2.130.10.10">
    <property type="entry name" value="YVTN repeat-like/Quinoprotein amine dehydrogenase"/>
    <property type="match status" value="1"/>
</dbReference>
<dbReference type="SUPFAM" id="SSF50978">
    <property type="entry name" value="WD40 repeat-like"/>
    <property type="match status" value="1"/>
</dbReference>
<feature type="domain" description="Aladin seven-bladed propeller" evidence="1">
    <location>
        <begin position="115"/>
        <end position="448"/>
    </location>
</feature>
<dbReference type="InterPro" id="IPR015943">
    <property type="entry name" value="WD40/YVTN_repeat-like_dom_sf"/>
</dbReference>
<dbReference type="PANTHER" id="PTHR14494:SF0">
    <property type="entry name" value="ALADIN"/>
    <property type="match status" value="1"/>
</dbReference>
<dbReference type="PANTHER" id="PTHR14494">
    <property type="entry name" value="ALADIN/ADRACALIN/AAAS"/>
    <property type="match status" value="1"/>
</dbReference>
<dbReference type="Pfam" id="PF25460">
    <property type="entry name" value="Beta-prop_Aladin"/>
    <property type="match status" value="1"/>
</dbReference>
<accession>A0AAG5DJ79</accession>
<dbReference type="InterPro" id="IPR036322">
    <property type="entry name" value="WD40_repeat_dom_sf"/>
</dbReference>
<dbReference type="AlphaFoldDB" id="A0AAG5DJ79"/>
<dbReference type="InterPro" id="IPR045139">
    <property type="entry name" value="Aladin"/>
</dbReference>
<dbReference type="GO" id="GO:0005643">
    <property type="term" value="C:nuclear pore"/>
    <property type="evidence" value="ECO:0007669"/>
    <property type="project" value="TreeGrafter"/>
</dbReference>
<keyword evidence="3" id="KW-1185">Reference proteome</keyword>
<dbReference type="SMART" id="SM00320">
    <property type="entry name" value="WD40"/>
    <property type="match status" value="4"/>
</dbReference>
<evidence type="ECO:0000259" key="1">
    <source>
        <dbReference type="Pfam" id="PF25460"/>
    </source>
</evidence>
<dbReference type="InterPro" id="IPR057403">
    <property type="entry name" value="Beta-prop_Aladin"/>
</dbReference>
<proteinExistence type="predicted"/>
<evidence type="ECO:0000313" key="3">
    <source>
        <dbReference type="Proteomes" id="UP000075880"/>
    </source>
</evidence>
<dbReference type="GO" id="GO:0006913">
    <property type="term" value="P:nucleocytoplasmic transport"/>
    <property type="evidence" value="ECO:0007669"/>
    <property type="project" value="TreeGrafter"/>
</dbReference>
<dbReference type="Proteomes" id="UP000075880">
    <property type="component" value="Unassembled WGS sequence"/>
</dbReference>